<dbReference type="NCBIfam" id="NF033573">
    <property type="entry name" value="transpos_IS200"/>
    <property type="match status" value="1"/>
</dbReference>
<dbReference type="PANTHER" id="PTHR33360:SF2">
    <property type="entry name" value="TRANSPOSASE FOR INSERTION SEQUENCE ELEMENT IS200"/>
    <property type="match status" value="1"/>
</dbReference>
<dbReference type="AlphaFoldDB" id="A0A1G8QIV7"/>
<accession>A0A1G8QIV7</accession>
<dbReference type="PANTHER" id="PTHR33360">
    <property type="entry name" value="TRANSPOSASE FOR INSERTION SEQUENCE ELEMENT IS200"/>
    <property type="match status" value="1"/>
</dbReference>
<name>A0A1G8QIV7_9RHOB</name>
<dbReference type="SUPFAM" id="SSF143422">
    <property type="entry name" value="Transposase IS200-like"/>
    <property type="match status" value="1"/>
</dbReference>
<sequence>MIDMARSITAARCAARSGELLEFGGEEDHLHLLFSLPPVAALADFANALKTSTSRLLRRDFPALKRQGPALWSPSYFVCSCGGACLKTVKRYVQAQERPE</sequence>
<dbReference type="InterPro" id="IPR036515">
    <property type="entry name" value="Transposase_17_sf"/>
</dbReference>
<dbReference type="SMART" id="SM01321">
    <property type="entry name" value="Y1_Tnp"/>
    <property type="match status" value="1"/>
</dbReference>
<reference evidence="2 3" key="1">
    <citation type="submission" date="2016-10" db="EMBL/GenBank/DDBJ databases">
        <authorList>
            <person name="de Groot N.N."/>
        </authorList>
    </citation>
    <scope>NUCLEOTIDE SEQUENCE [LARGE SCALE GENOMIC DNA]</scope>
    <source>
        <strain evidence="2 3">DSM 26424</strain>
    </source>
</reference>
<proteinExistence type="predicted"/>
<dbReference type="InterPro" id="IPR002686">
    <property type="entry name" value="Transposase_17"/>
</dbReference>
<dbReference type="GO" id="GO:0006313">
    <property type="term" value="P:DNA transposition"/>
    <property type="evidence" value="ECO:0007669"/>
    <property type="project" value="InterPro"/>
</dbReference>
<evidence type="ECO:0000313" key="3">
    <source>
        <dbReference type="Proteomes" id="UP000199093"/>
    </source>
</evidence>
<dbReference type="Gene3D" id="3.30.70.1290">
    <property type="entry name" value="Transposase IS200-like"/>
    <property type="match status" value="1"/>
</dbReference>
<dbReference type="Proteomes" id="UP000199093">
    <property type="component" value="Unassembled WGS sequence"/>
</dbReference>
<evidence type="ECO:0000313" key="2">
    <source>
        <dbReference type="EMBL" id="SDJ04729.1"/>
    </source>
</evidence>
<protein>
    <submittedName>
        <fullName evidence="2">Putative transposase</fullName>
    </submittedName>
</protein>
<dbReference type="EMBL" id="FNEJ01000016">
    <property type="protein sequence ID" value="SDJ04729.1"/>
    <property type="molecule type" value="Genomic_DNA"/>
</dbReference>
<feature type="domain" description="Transposase IS200-like" evidence="1">
    <location>
        <begin position="5"/>
        <end position="96"/>
    </location>
</feature>
<dbReference type="Pfam" id="PF01797">
    <property type="entry name" value="Y1_Tnp"/>
    <property type="match status" value="1"/>
</dbReference>
<gene>
    <name evidence="2" type="ORF">SAMN04487993_101615</name>
</gene>
<dbReference type="GO" id="GO:0004803">
    <property type="term" value="F:transposase activity"/>
    <property type="evidence" value="ECO:0007669"/>
    <property type="project" value="InterPro"/>
</dbReference>
<dbReference type="STRING" id="555512.SAMN04487993_101615"/>
<dbReference type="GO" id="GO:0003677">
    <property type="term" value="F:DNA binding"/>
    <property type="evidence" value="ECO:0007669"/>
    <property type="project" value="InterPro"/>
</dbReference>
<keyword evidence="3" id="KW-1185">Reference proteome</keyword>
<evidence type="ECO:0000259" key="1">
    <source>
        <dbReference type="SMART" id="SM01321"/>
    </source>
</evidence>
<organism evidence="2 3">
    <name type="scientific">Salipiger marinus</name>
    <dbReference type="NCBI Taxonomy" id="555512"/>
    <lineage>
        <taxon>Bacteria</taxon>
        <taxon>Pseudomonadati</taxon>
        <taxon>Pseudomonadota</taxon>
        <taxon>Alphaproteobacteria</taxon>
        <taxon>Rhodobacterales</taxon>
        <taxon>Roseobacteraceae</taxon>
        <taxon>Salipiger</taxon>
    </lineage>
</organism>